<dbReference type="EMBL" id="BAAAZC010000011">
    <property type="protein sequence ID" value="GAA3969146.1"/>
    <property type="molecule type" value="Genomic_DNA"/>
</dbReference>
<protein>
    <submittedName>
        <fullName evidence="1">Uncharacterized protein</fullName>
    </submittedName>
</protein>
<sequence>MENDIDNMLNPNASYNDLEGKAQLSWDIDESMGLETVAKKCNIDTSRYEAIGLSLGFHQESFYLNLMLADRQPLPNGKRKVNSVLTDISYEDFFGLVKELDVNLFERFVNHRELYQYGGEEDIDNVTIVS</sequence>
<proteinExistence type="predicted"/>
<dbReference type="RefSeq" id="WP_259095861.1">
    <property type="nucleotide sequence ID" value="NZ_BAAAZC010000011.1"/>
</dbReference>
<gene>
    <name evidence="1" type="ORF">GCM10022210_17510</name>
</gene>
<evidence type="ECO:0000313" key="2">
    <source>
        <dbReference type="Proteomes" id="UP001500742"/>
    </source>
</evidence>
<reference evidence="2" key="1">
    <citation type="journal article" date="2019" name="Int. J. Syst. Evol. Microbiol.">
        <title>The Global Catalogue of Microorganisms (GCM) 10K type strain sequencing project: providing services to taxonomists for standard genome sequencing and annotation.</title>
        <authorList>
            <consortium name="The Broad Institute Genomics Platform"/>
            <consortium name="The Broad Institute Genome Sequencing Center for Infectious Disease"/>
            <person name="Wu L."/>
            <person name="Ma J."/>
        </authorList>
    </citation>
    <scope>NUCLEOTIDE SEQUENCE [LARGE SCALE GENOMIC DNA]</scope>
    <source>
        <strain evidence="2">JCM 16601</strain>
    </source>
</reference>
<keyword evidence="2" id="KW-1185">Reference proteome</keyword>
<dbReference type="Proteomes" id="UP001500742">
    <property type="component" value="Unassembled WGS sequence"/>
</dbReference>
<evidence type="ECO:0000313" key="1">
    <source>
        <dbReference type="EMBL" id="GAA3969146.1"/>
    </source>
</evidence>
<organism evidence="1 2">
    <name type="scientific">Mucilaginibacter dorajii</name>
    <dbReference type="NCBI Taxonomy" id="692994"/>
    <lineage>
        <taxon>Bacteria</taxon>
        <taxon>Pseudomonadati</taxon>
        <taxon>Bacteroidota</taxon>
        <taxon>Sphingobacteriia</taxon>
        <taxon>Sphingobacteriales</taxon>
        <taxon>Sphingobacteriaceae</taxon>
        <taxon>Mucilaginibacter</taxon>
    </lineage>
</organism>
<accession>A0ABP7PS23</accession>
<comment type="caution">
    <text evidence="1">The sequence shown here is derived from an EMBL/GenBank/DDBJ whole genome shotgun (WGS) entry which is preliminary data.</text>
</comment>
<name>A0ABP7PS23_9SPHI</name>